<name>M4BVW7_HYAAE</name>
<organism evidence="1 2">
    <name type="scientific">Hyaloperonospora arabidopsidis (strain Emoy2)</name>
    <name type="common">Downy mildew agent</name>
    <name type="synonym">Peronospora arabidopsidis</name>
    <dbReference type="NCBI Taxonomy" id="559515"/>
    <lineage>
        <taxon>Eukaryota</taxon>
        <taxon>Sar</taxon>
        <taxon>Stramenopiles</taxon>
        <taxon>Oomycota</taxon>
        <taxon>Peronosporomycetes</taxon>
        <taxon>Peronosporales</taxon>
        <taxon>Peronosporaceae</taxon>
        <taxon>Hyaloperonospora</taxon>
    </lineage>
</organism>
<dbReference type="EnsemblProtists" id="HpaT810661">
    <property type="protein sequence ID" value="HpaP810661"/>
    <property type="gene ID" value="HpaG810661"/>
</dbReference>
<dbReference type="VEuPathDB" id="FungiDB:HpaG810661"/>
<reference evidence="2" key="1">
    <citation type="journal article" date="2010" name="Science">
        <title>Signatures of adaptation to obligate biotrophy in the Hyaloperonospora arabidopsidis genome.</title>
        <authorList>
            <person name="Baxter L."/>
            <person name="Tripathy S."/>
            <person name="Ishaque N."/>
            <person name="Boot N."/>
            <person name="Cabral A."/>
            <person name="Kemen E."/>
            <person name="Thines M."/>
            <person name="Ah-Fong A."/>
            <person name="Anderson R."/>
            <person name="Badejoko W."/>
            <person name="Bittner-Eddy P."/>
            <person name="Boore J.L."/>
            <person name="Chibucos M.C."/>
            <person name="Coates M."/>
            <person name="Dehal P."/>
            <person name="Delehaunty K."/>
            <person name="Dong S."/>
            <person name="Downton P."/>
            <person name="Dumas B."/>
            <person name="Fabro G."/>
            <person name="Fronick C."/>
            <person name="Fuerstenberg S.I."/>
            <person name="Fulton L."/>
            <person name="Gaulin E."/>
            <person name="Govers F."/>
            <person name="Hughes L."/>
            <person name="Humphray S."/>
            <person name="Jiang R.H."/>
            <person name="Judelson H."/>
            <person name="Kamoun S."/>
            <person name="Kyung K."/>
            <person name="Meijer H."/>
            <person name="Minx P."/>
            <person name="Morris P."/>
            <person name="Nelson J."/>
            <person name="Phuntumart V."/>
            <person name="Qutob D."/>
            <person name="Rehmany A."/>
            <person name="Rougon-Cardoso A."/>
            <person name="Ryden P."/>
            <person name="Torto-Alalibo T."/>
            <person name="Studholme D."/>
            <person name="Wang Y."/>
            <person name="Win J."/>
            <person name="Wood J."/>
            <person name="Clifton S.W."/>
            <person name="Rogers J."/>
            <person name="Van den Ackerveken G."/>
            <person name="Jones J.D."/>
            <person name="McDowell J.M."/>
            <person name="Beynon J."/>
            <person name="Tyler B.M."/>
        </authorList>
    </citation>
    <scope>NUCLEOTIDE SEQUENCE [LARGE SCALE GENOMIC DNA]</scope>
    <source>
        <strain evidence="2">Emoy2</strain>
    </source>
</reference>
<proteinExistence type="predicted"/>
<dbReference type="EMBL" id="JH597987">
    <property type="status" value="NOT_ANNOTATED_CDS"/>
    <property type="molecule type" value="Genomic_DNA"/>
</dbReference>
<dbReference type="AlphaFoldDB" id="M4BVW7"/>
<dbReference type="InParanoid" id="M4BVW7"/>
<accession>M4BVW7</accession>
<reference evidence="1" key="2">
    <citation type="submission" date="2015-06" db="UniProtKB">
        <authorList>
            <consortium name="EnsemblProtists"/>
        </authorList>
    </citation>
    <scope>IDENTIFICATION</scope>
    <source>
        <strain evidence="1">Emoy2</strain>
    </source>
</reference>
<keyword evidence="2" id="KW-1185">Reference proteome</keyword>
<sequence length="89" mass="9573">MVSTCGPPDPRSLALYVGAFSLDLVESPFTRGALELCRLFLTQTGTETSRKSVPPPGIEPGTFCLQDRCSATEPQRRCSTNCVNPPISV</sequence>
<evidence type="ECO:0000313" key="2">
    <source>
        <dbReference type="Proteomes" id="UP000011713"/>
    </source>
</evidence>
<evidence type="ECO:0000313" key="1">
    <source>
        <dbReference type="EnsemblProtists" id="HpaP810661"/>
    </source>
</evidence>
<dbReference type="HOGENOM" id="CLU_2459499_0_0_1"/>
<dbReference type="Proteomes" id="UP000011713">
    <property type="component" value="Unassembled WGS sequence"/>
</dbReference>
<protein>
    <submittedName>
        <fullName evidence="1">Uncharacterized protein</fullName>
    </submittedName>
</protein>